<feature type="compositionally biased region" description="Basic and acidic residues" evidence="1">
    <location>
        <begin position="26"/>
        <end position="36"/>
    </location>
</feature>
<dbReference type="Proteomes" id="UP001264980">
    <property type="component" value="Unassembled WGS sequence"/>
</dbReference>
<feature type="chain" id="PRO_5045331267" description="Lipoprotein" evidence="2">
    <location>
        <begin position="22"/>
        <end position="85"/>
    </location>
</feature>
<proteinExistence type="predicted"/>
<gene>
    <name evidence="3" type="ORF">J2W84_001774</name>
</gene>
<feature type="signal peptide" evidence="2">
    <location>
        <begin position="1"/>
        <end position="21"/>
    </location>
</feature>
<dbReference type="RefSeq" id="WP_223400988.1">
    <property type="nucleotide sequence ID" value="NZ_JAHXBN020000001.1"/>
</dbReference>
<name>A0ABU1QUH3_9BACT</name>
<dbReference type="PROSITE" id="PS51257">
    <property type="entry name" value="PROKAR_LIPOPROTEIN"/>
    <property type="match status" value="1"/>
</dbReference>
<feature type="compositionally biased region" description="Polar residues" evidence="1">
    <location>
        <begin position="68"/>
        <end position="78"/>
    </location>
</feature>
<evidence type="ECO:0008006" key="5">
    <source>
        <dbReference type="Google" id="ProtNLM"/>
    </source>
</evidence>
<organism evidence="3 4">
    <name type="scientific">Dyadobacter fermentans</name>
    <dbReference type="NCBI Taxonomy" id="94254"/>
    <lineage>
        <taxon>Bacteria</taxon>
        <taxon>Pseudomonadati</taxon>
        <taxon>Bacteroidota</taxon>
        <taxon>Cytophagia</taxon>
        <taxon>Cytophagales</taxon>
        <taxon>Spirosomataceae</taxon>
        <taxon>Dyadobacter</taxon>
    </lineage>
</organism>
<feature type="region of interest" description="Disordered" evidence="1">
    <location>
        <begin position="26"/>
        <end position="85"/>
    </location>
</feature>
<sequence length="85" mass="9176">MMKAFKIISMMVLLSTAALTGCDTINNKEKSTDEAGSKSQTTPNDSSGSESRKDMGLGEDNQKDSLGYPSNQSNLNSDSTRKKHD</sequence>
<feature type="compositionally biased region" description="Polar residues" evidence="1">
    <location>
        <begin position="37"/>
        <end position="49"/>
    </location>
</feature>
<protein>
    <recommendedName>
        <fullName evidence="5">Lipoprotein</fullName>
    </recommendedName>
</protein>
<evidence type="ECO:0000313" key="3">
    <source>
        <dbReference type="EMBL" id="MDR6804728.1"/>
    </source>
</evidence>
<dbReference type="EMBL" id="JAVDTI010000002">
    <property type="protein sequence ID" value="MDR6804728.1"/>
    <property type="molecule type" value="Genomic_DNA"/>
</dbReference>
<accession>A0ABU1QUH3</accession>
<feature type="compositionally biased region" description="Basic and acidic residues" evidence="1">
    <location>
        <begin position="50"/>
        <end position="63"/>
    </location>
</feature>
<evidence type="ECO:0000256" key="2">
    <source>
        <dbReference type="SAM" id="SignalP"/>
    </source>
</evidence>
<reference evidence="3 4" key="1">
    <citation type="submission" date="2023-07" db="EMBL/GenBank/DDBJ databases">
        <title>Sorghum-associated microbial communities from plants grown in Nebraska, USA.</title>
        <authorList>
            <person name="Schachtman D."/>
        </authorList>
    </citation>
    <scope>NUCLEOTIDE SEQUENCE [LARGE SCALE GENOMIC DNA]</scope>
    <source>
        <strain evidence="3 4">BE57</strain>
    </source>
</reference>
<keyword evidence="2" id="KW-0732">Signal</keyword>
<evidence type="ECO:0000313" key="4">
    <source>
        <dbReference type="Proteomes" id="UP001264980"/>
    </source>
</evidence>
<evidence type="ECO:0000256" key="1">
    <source>
        <dbReference type="SAM" id="MobiDB-lite"/>
    </source>
</evidence>
<comment type="caution">
    <text evidence="3">The sequence shown here is derived from an EMBL/GenBank/DDBJ whole genome shotgun (WGS) entry which is preliminary data.</text>
</comment>
<keyword evidence="4" id="KW-1185">Reference proteome</keyword>